<keyword evidence="4" id="KW-1185">Reference proteome</keyword>
<sequence length="248" mass="26824">MNFHSSFQSLAAIAGFILPIFSTSVSLQPQAVAQTQSPPQVSVNFPQSGSAGSTPSRTAGGGVRGSGSSCVAKGKNAVPLTVLMPTSNVGKTFQSDPKLFVSIPKTTAIVAEVAILDEDFNEIYVESGFPLPEQLAQNPGIAQFDLKGANLQPNQTYTWTFALICDSRDRSRDILVEGQFQRLELDSESKAEIGQKTTLEQAKFYASQGVWIETIDLLSALRQSHPEEWNELLNSVGLEELTPMPFVE</sequence>
<feature type="compositionally biased region" description="Polar residues" evidence="1">
    <location>
        <begin position="36"/>
        <end position="57"/>
    </location>
</feature>
<organism evidence="3 4">
    <name type="scientific">Lusitaniella coriacea LEGE 07157</name>
    <dbReference type="NCBI Taxonomy" id="945747"/>
    <lineage>
        <taxon>Bacteria</taxon>
        <taxon>Bacillati</taxon>
        <taxon>Cyanobacteriota</taxon>
        <taxon>Cyanophyceae</taxon>
        <taxon>Spirulinales</taxon>
        <taxon>Lusitaniellaceae</taxon>
        <taxon>Lusitaniella</taxon>
    </lineage>
</organism>
<dbReference type="EMBL" id="JADEWZ010000042">
    <property type="protein sequence ID" value="MBE9118282.1"/>
    <property type="molecule type" value="Genomic_DNA"/>
</dbReference>
<feature type="chain" id="PRO_5035322707" evidence="2">
    <location>
        <begin position="28"/>
        <end position="248"/>
    </location>
</feature>
<feature type="signal peptide" evidence="2">
    <location>
        <begin position="1"/>
        <end position="27"/>
    </location>
</feature>
<comment type="caution">
    <text evidence="3">The sequence shown here is derived from an EMBL/GenBank/DDBJ whole genome shotgun (WGS) entry which is preliminary data.</text>
</comment>
<name>A0A8J7DZ54_9CYAN</name>
<proteinExistence type="predicted"/>
<feature type="region of interest" description="Disordered" evidence="1">
    <location>
        <begin position="36"/>
        <end position="68"/>
    </location>
</feature>
<evidence type="ECO:0000256" key="2">
    <source>
        <dbReference type="SAM" id="SignalP"/>
    </source>
</evidence>
<dbReference type="Proteomes" id="UP000654482">
    <property type="component" value="Unassembled WGS sequence"/>
</dbReference>
<evidence type="ECO:0000256" key="1">
    <source>
        <dbReference type="SAM" id="MobiDB-lite"/>
    </source>
</evidence>
<gene>
    <name evidence="3" type="ORF">IQ249_20530</name>
</gene>
<dbReference type="AlphaFoldDB" id="A0A8J7DZ54"/>
<dbReference type="InterPro" id="IPR010328">
    <property type="entry name" value="DUF928"/>
</dbReference>
<reference evidence="3" key="1">
    <citation type="submission" date="2020-10" db="EMBL/GenBank/DDBJ databases">
        <authorList>
            <person name="Castelo-Branco R."/>
            <person name="Eusebio N."/>
            <person name="Adriana R."/>
            <person name="Vieira A."/>
            <person name="Brugerolle De Fraissinette N."/>
            <person name="Rezende De Castro R."/>
            <person name="Schneider M.P."/>
            <person name="Vasconcelos V."/>
            <person name="Leao P.N."/>
        </authorList>
    </citation>
    <scope>NUCLEOTIDE SEQUENCE</scope>
    <source>
        <strain evidence="3">LEGE 07157</strain>
    </source>
</reference>
<evidence type="ECO:0000313" key="3">
    <source>
        <dbReference type="EMBL" id="MBE9118282.1"/>
    </source>
</evidence>
<keyword evidence="2" id="KW-0732">Signal</keyword>
<dbReference type="Pfam" id="PF06051">
    <property type="entry name" value="DUF928"/>
    <property type="match status" value="1"/>
</dbReference>
<protein>
    <submittedName>
        <fullName evidence="3">DUF928 domain-containing protein</fullName>
    </submittedName>
</protein>
<evidence type="ECO:0000313" key="4">
    <source>
        <dbReference type="Proteomes" id="UP000654482"/>
    </source>
</evidence>
<accession>A0A8J7DZ54</accession>
<dbReference type="RefSeq" id="WP_194031369.1">
    <property type="nucleotide sequence ID" value="NZ_JADEWZ010000042.1"/>
</dbReference>